<dbReference type="AlphaFoldDB" id="A0A507B2I6"/>
<dbReference type="GeneID" id="41975426"/>
<reference evidence="6 7" key="1">
    <citation type="submission" date="2019-06" db="EMBL/GenBank/DDBJ databases">
        <title>Draft genome sequence of the filamentous fungus Phialemoniopsis curvata isolated from diesel fuel.</title>
        <authorList>
            <person name="Varaljay V.A."/>
            <person name="Lyon W.J."/>
            <person name="Crouch A.L."/>
            <person name="Drake C.E."/>
            <person name="Hollomon J.M."/>
            <person name="Nadeau L.J."/>
            <person name="Nunn H.S."/>
            <person name="Stevenson B.S."/>
            <person name="Bojanowski C.L."/>
            <person name="Crookes-Goodson W.J."/>
        </authorList>
    </citation>
    <scope>NUCLEOTIDE SEQUENCE [LARGE SCALE GENOMIC DNA]</scope>
    <source>
        <strain evidence="6 7">D216</strain>
    </source>
</reference>
<keyword evidence="3" id="KW-0560">Oxidoreductase</keyword>
<accession>A0A507B2I6</accession>
<evidence type="ECO:0000313" key="6">
    <source>
        <dbReference type="EMBL" id="TPX11118.1"/>
    </source>
</evidence>
<dbReference type="EMBL" id="SKBQ01000050">
    <property type="protein sequence ID" value="TPX11118.1"/>
    <property type="molecule type" value="Genomic_DNA"/>
</dbReference>
<evidence type="ECO:0000313" key="7">
    <source>
        <dbReference type="Proteomes" id="UP000319257"/>
    </source>
</evidence>
<dbReference type="PRINTS" id="PR00420">
    <property type="entry name" value="RNGMNOXGNASE"/>
</dbReference>
<dbReference type="RefSeq" id="XP_030992829.1">
    <property type="nucleotide sequence ID" value="XM_031142781.1"/>
</dbReference>
<keyword evidence="4" id="KW-0503">Monooxygenase</keyword>
<proteinExistence type="predicted"/>
<dbReference type="PANTHER" id="PTHR46972:SF1">
    <property type="entry name" value="FAD DEPENDENT OXIDOREDUCTASE DOMAIN-CONTAINING PROTEIN"/>
    <property type="match status" value="1"/>
</dbReference>
<dbReference type="InterPro" id="IPR036188">
    <property type="entry name" value="FAD/NAD-bd_sf"/>
</dbReference>
<evidence type="ECO:0000256" key="4">
    <source>
        <dbReference type="ARBA" id="ARBA00023033"/>
    </source>
</evidence>
<keyword evidence="7" id="KW-1185">Reference proteome</keyword>
<dbReference type="GO" id="GO:0071949">
    <property type="term" value="F:FAD binding"/>
    <property type="evidence" value="ECO:0007669"/>
    <property type="project" value="InterPro"/>
</dbReference>
<protein>
    <recommendedName>
        <fullName evidence="5">FAD-binding domain-containing protein</fullName>
    </recommendedName>
</protein>
<dbReference type="InParanoid" id="A0A507B2I6"/>
<evidence type="ECO:0000256" key="3">
    <source>
        <dbReference type="ARBA" id="ARBA00023002"/>
    </source>
</evidence>
<organism evidence="6 7">
    <name type="scientific">Thyridium curvatum</name>
    <dbReference type="NCBI Taxonomy" id="1093900"/>
    <lineage>
        <taxon>Eukaryota</taxon>
        <taxon>Fungi</taxon>
        <taxon>Dikarya</taxon>
        <taxon>Ascomycota</taxon>
        <taxon>Pezizomycotina</taxon>
        <taxon>Sordariomycetes</taxon>
        <taxon>Sordariomycetidae</taxon>
        <taxon>Thyridiales</taxon>
        <taxon>Thyridiaceae</taxon>
        <taxon>Thyridium</taxon>
    </lineage>
</organism>
<dbReference type="STRING" id="1093900.A0A507B2I6"/>
<evidence type="ECO:0000256" key="1">
    <source>
        <dbReference type="ARBA" id="ARBA00022630"/>
    </source>
</evidence>
<dbReference type="InterPro" id="IPR002938">
    <property type="entry name" value="FAD-bd"/>
</dbReference>
<keyword evidence="2" id="KW-0274">FAD</keyword>
<sequence>MSHSTSSPRIAIVGGGPAGLTLGVLLHKRGVPFTIYEFRQKPTDEELSKPSGMLDLHEESGLAAIRQCDLWDQFLPLTKDCADSMRIIDKHDNVLHQDYGEAEYRPEISRHSLVSLLMSALPPDSIKWGWKLVCCSENQEGQVTLDFGPDKGTQIHDLVIGADGAWSKVRNLLTNVKPRYAGIQYLSLTIVDVTTKHPDIAQYLGDGTAFVLGDRHGVSAQRAAQNSSNLYVFVSSEQETSDWVGQTPTQIRDSLLEDNGPLSTWGSKMKEYLSRACEEEAARNPGPADVRPLYMFAVGHRWESKPNITLVGDAAHLMTPFAGEGVNLAMWDSLDLANAIITAHLKSAGDAATFRKVVAPILREFDEAMFARSEEKARGTDDNRKLIFSENGARGMADLMKSFQPPGDQQVAGA</sequence>
<keyword evidence="1" id="KW-0285">Flavoprotein</keyword>
<dbReference type="GO" id="GO:0004497">
    <property type="term" value="F:monooxygenase activity"/>
    <property type="evidence" value="ECO:0007669"/>
    <property type="project" value="UniProtKB-KW"/>
</dbReference>
<dbReference type="Proteomes" id="UP000319257">
    <property type="component" value="Unassembled WGS sequence"/>
</dbReference>
<feature type="domain" description="FAD-binding" evidence="5">
    <location>
        <begin position="10"/>
        <end position="343"/>
    </location>
</feature>
<name>A0A507B2I6_9PEZI</name>
<dbReference type="Pfam" id="PF01494">
    <property type="entry name" value="FAD_binding_3"/>
    <property type="match status" value="1"/>
</dbReference>
<comment type="caution">
    <text evidence="6">The sequence shown here is derived from an EMBL/GenBank/DDBJ whole genome shotgun (WGS) entry which is preliminary data.</text>
</comment>
<gene>
    <name evidence="6" type="ORF">E0L32_007979</name>
</gene>
<dbReference type="Gene3D" id="3.50.50.60">
    <property type="entry name" value="FAD/NAD(P)-binding domain"/>
    <property type="match status" value="1"/>
</dbReference>
<evidence type="ECO:0000259" key="5">
    <source>
        <dbReference type="Pfam" id="PF01494"/>
    </source>
</evidence>
<evidence type="ECO:0000256" key="2">
    <source>
        <dbReference type="ARBA" id="ARBA00022827"/>
    </source>
</evidence>
<dbReference type="PANTHER" id="PTHR46972">
    <property type="entry name" value="MONOOXYGENASE ASQM-RELATED"/>
    <property type="match status" value="1"/>
</dbReference>
<dbReference type="SUPFAM" id="SSF51905">
    <property type="entry name" value="FAD/NAD(P)-binding domain"/>
    <property type="match status" value="1"/>
</dbReference>
<dbReference type="OrthoDB" id="655030at2759"/>